<protein>
    <submittedName>
        <fullName evidence="1">Type VI secretion system baseplate subunit TssF</fullName>
    </submittedName>
</protein>
<reference evidence="1" key="1">
    <citation type="submission" date="2021-02" db="EMBL/GenBank/DDBJ databases">
        <title>Infant gut strain persistence is associated with maternal origin, phylogeny, and functional potential including surface adhesion and iron acquisition.</title>
        <authorList>
            <person name="Lou Y.C."/>
        </authorList>
    </citation>
    <scope>NUCLEOTIDE SEQUENCE</scope>
    <source>
        <strain evidence="1">L3_101_000G1_dasL3_101_000G1_concoct_7_sub</strain>
    </source>
</reference>
<dbReference type="Pfam" id="PF05947">
    <property type="entry name" value="T6SS_TssF"/>
    <property type="match status" value="1"/>
</dbReference>
<feature type="non-terminal residue" evidence="1">
    <location>
        <position position="200"/>
    </location>
</feature>
<dbReference type="EMBL" id="JAHAKR010000121">
    <property type="protein sequence ID" value="MBS5829903.1"/>
    <property type="molecule type" value="Genomic_DNA"/>
</dbReference>
<gene>
    <name evidence="1" type="ORF">KIC69_03595</name>
</gene>
<proteinExistence type="predicted"/>
<dbReference type="PANTHER" id="PTHR35370">
    <property type="entry name" value="CYTOPLASMIC PROTEIN-RELATED-RELATED"/>
    <property type="match status" value="1"/>
</dbReference>
<evidence type="ECO:0000313" key="2">
    <source>
        <dbReference type="Proteomes" id="UP000824019"/>
    </source>
</evidence>
<dbReference type="InterPro" id="IPR010272">
    <property type="entry name" value="T6SS_TssF"/>
</dbReference>
<comment type="caution">
    <text evidence="1">The sequence shown here is derived from an EMBL/GenBank/DDBJ whole genome shotgun (WGS) entry which is preliminary data.</text>
</comment>
<dbReference type="PANTHER" id="PTHR35370:SF1">
    <property type="entry name" value="TYPE VI SECRETION SYSTEM COMPONENT TSSF1"/>
    <property type="match status" value="1"/>
</dbReference>
<dbReference type="AlphaFoldDB" id="A0A9E1BDM8"/>
<evidence type="ECO:0000313" key="1">
    <source>
        <dbReference type="EMBL" id="MBS5829903.1"/>
    </source>
</evidence>
<name>A0A9E1BDM8_9BACT</name>
<dbReference type="Proteomes" id="UP000824019">
    <property type="component" value="Unassembled WGS sequence"/>
</dbReference>
<sequence>MDYNENNLAYFQKEMAYLDETRALFIKNFPKVAPFLDTKSKDPDVESIIENMAILTSRIRQELDENIPLIAESLINILMPSYTNPFPSVCMQEFALRDDFSEKKEFIPKGSIIESKPINGVACKFQTIYDVNLLPLKISKSFMSNNKSDYLLNLNISITIDELSTKELDIDFLNLYLGDNIYFSSPLLMWLNNYLKFIVI</sequence>
<accession>A0A9E1BDM8</accession>
<organism evidence="1 2">
    <name type="scientific">Campylobacter concisus</name>
    <dbReference type="NCBI Taxonomy" id="199"/>
    <lineage>
        <taxon>Bacteria</taxon>
        <taxon>Pseudomonadati</taxon>
        <taxon>Campylobacterota</taxon>
        <taxon>Epsilonproteobacteria</taxon>
        <taxon>Campylobacterales</taxon>
        <taxon>Campylobacteraceae</taxon>
        <taxon>Campylobacter</taxon>
    </lineage>
</organism>